<evidence type="ECO:0000256" key="1">
    <source>
        <dbReference type="SAM" id="SignalP"/>
    </source>
</evidence>
<dbReference type="OrthoDB" id="6089829at2"/>
<accession>A0A4R1G3V3</accession>
<evidence type="ECO:0008006" key="4">
    <source>
        <dbReference type="Google" id="ProtNLM"/>
    </source>
</evidence>
<proteinExistence type="predicted"/>
<sequence length="118" mass="12888">MTRLTRTSLALLFVLLFNLQSLSALASSVSGDQAVWQHWQFHKVHGGHSHSEELMGDQAEDDSSENLLHIELSQASITELVIAVPLTDSIKVPSRPMVLARPSHNAPHLGIEIPPPIA</sequence>
<evidence type="ECO:0000313" key="2">
    <source>
        <dbReference type="EMBL" id="TCK02354.1"/>
    </source>
</evidence>
<keyword evidence="3" id="KW-1185">Reference proteome</keyword>
<dbReference type="Proteomes" id="UP000294546">
    <property type="component" value="Unassembled WGS sequence"/>
</dbReference>
<dbReference type="RefSeq" id="WP_132298161.1">
    <property type="nucleotide sequence ID" value="NZ_SMFU01000015.1"/>
</dbReference>
<protein>
    <recommendedName>
        <fullName evidence="4">Cobalt-zinc-cadmium efflux system protein</fullName>
    </recommendedName>
</protein>
<dbReference type="EMBL" id="SMFU01000015">
    <property type="protein sequence ID" value="TCK02354.1"/>
    <property type="molecule type" value="Genomic_DNA"/>
</dbReference>
<feature type="signal peptide" evidence="1">
    <location>
        <begin position="1"/>
        <end position="26"/>
    </location>
</feature>
<dbReference type="AlphaFoldDB" id="A0A4R1G3V3"/>
<organism evidence="2 3">
    <name type="scientific">Marinobacterium mangrovicola</name>
    <dbReference type="NCBI Taxonomy" id="1476959"/>
    <lineage>
        <taxon>Bacteria</taxon>
        <taxon>Pseudomonadati</taxon>
        <taxon>Pseudomonadota</taxon>
        <taxon>Gammaproteobacteria</taxon>
        <taxon>Oceanospirillales</taxon>
        <taxon>Oceanospirillaceae</taxon>
        <taxon>Marinobacterium</taxon>
    </lineage>
</organism>
<feature type="chain" id="PRO_5020821392" description="Cobalt-zinc-cadmium efflux system protein" evidence="1">
    <location>
        <begin position="27"/>
        <end position="118"/>
    </location>
</feature>
<gene>
    <name evidence="2" type="ORF">CLV83_4539</name>
</gene>
<reference evidence="2 3" key="1">
    <citation type="submission" date="2019-03" db="EMBL/GenBank/DDBJ databases">
        <title>Genomic Encyclopedia of Archaeal and Bacterial Type Strains, Phase II (KMG-II): from individual species to whole genera.</title>
        <authorList>
            <person name="Goeker M."/>
        </authorList>
    </citation>
    <scope>NUCLEOTIDE SEQUENCE [LARGE SCALE GENOMIC DNA]</scope>
    <source>
        <strain evidence="2 3">DSM 27697</strain>
    </source>
</reference>
<evidence type="ECO:0000313" key="3">
    <source>
        <dbReference type="Proteomes" id="UP000294546"/>
    </source>
</evidence>
<keyword evidence="1" id="KW-0732">Signal</keyword>
<name>A0A4R1G3V3_9GAMM</name>
<comment type="caution">
    <text evidence="2">The sequence shown here is derived from an EMBL/GenBank/DDBJ whole genome shotgun (WGS) entry which is preliminary data.</text>
</comment>